<dbReference type="InterPro" id="IPR036390">
    <property type="entry name" value="WH_DNA-bd_sf"/>
</dbReference>
<dbReference type="InterPro" id="IPR039422">
    <property type="entry name" value="MarR/SlyA-like"/>
</dbReference>
<dbReference type="InterPro" id="IPR000835">
    <property type="entry name" value="HTH_MarR-typ"/>
</dbReference>
<dbReference type="PROSITE" id="PS50995">
    <property type="entry name" value="HTH_MARR_2"/>
    <property type="match status" value="1"/>
</dbReference>
<dbReference type="RefSeq" id="WP_380697687.1">
    <property type="nucleotide sequence ID" value="NZ_JBHRYR010000004.1"/>
</dbReference>
<organism evidence="2 3">
    <name type="scientific">Saccharospirillum mangrovi</name>
    <dbReference type="NCBI Taxonomy" id="2161747"/>
    <lineage>
        <taxon>Bacteria</taxon>
        <taxon>Pseudomonadati</taxon>
        <taxon>Pseudomonadota</taxon>
        <taxon>Gammaproteobacteria</taxon>
        <taxon>Oceanospirillales</taxon>
        <taxon>Saccharospirillaceae</taxon>
        <taxon>Saccharospirillum</taxon>
    </lineage>
</organism>
<dbReference type="PANTHER" id="PTHR33164">
    <property type="entry name" value="TRANSCRIPTIONAL REGULATOR, MARR FAMILY"/>
    <property type="match status" value="1"/>
</dbReference>
<name>A0ABV8A2P6_9GAMM</name>
<dbReference type="SMART" id="SM00347">
    <property type="entry name" value="HTH_MARR"/>
    <property type="match status" value="1"/>
</dbReference>
<proteinExistence type="predicted"/>
<dbReference type="PANTHER" id="PTHR33164:SF43">
    <property type="entry name" value="HTH-TYPE TRANSCRIPTIONAL REPRESSOR YETL"/>
    <property type="match status" value="1"/>
</dbReference>
<keyword evidence="3" id="KW-1185">Reference proteome</keyword>
<dbReference type="Gene3D" id="1.10.10.10">
    <property type="entry name" value="Winged helix-like DNA-binding domain superfamily/Winged helix DNA-binding domain"/>
    <property type="match status" value="1"/>
</dbReference>
<accession>A0ABV8A2P6</accession>
<gene>
    <name evidence="2" type="ORF">ACFOOG_13835</name>
</gene>
<evidence type="ECO:0000313" key="3">
    <source>
        <dbReference type="Proteomes" id="UP001595617"/>
    </source>
</evidence>
<evidence type="ECO:0000313" key="2">
    <source>
        <dbReference type="EMBL" id="MFC3853921.1"/>
    </source>
</evidence>
<comment type="caution">
    <text evidence="2">The sequence shown here is derived from an EMBL/GenBank/DDBJ whole genome shotgun (WGS) entry which is preliminary data.</text>
</comment>
<sequence>MPRSNTHDDPSSVDGRMMFELLNEVGIIAQLSRALLESRLEDGLTIHHFTALNHLVRLGDGRTPIDMARVFQVPKTSMSHTLAGLEKRALIRLIPNPADGRGKLVMLTDAGRALRERAINSISPDIAQLLPQFGLAEAQSILPSLRKLRALLDRARDL</sequence>
<dbReference type="Pfam" id="PF12802">
    <property type="entry name" value="MarR_2"/>
    <property type="match status" value="1"/>
</dbReference>
<evidence type="ECO:0000259" key="1">
    <source>
        <dbReference type="PROSITE" id="PS50995"/>
    </source>
</evidence>
<dbReference type="EMBL" id="JBHRYR010000004">
    <property type="protein sequence ID" value="MFC3853921.1"/>
    <property type="molecule type" value="Genomic_DNA"/>
</dbReference>
<reference evidence="3" key="1">
    <citation type="journal article" date="2019" name="Int. J. Syst. Evol. Microbiol.">
        <title>The Global Catalogue of Microorganisms (GCM) 10K type strain sequencing project: providing services to taxonomists for standard genome sequencing and annotation.</title>
        <authorList>
            <consortium name="The Broad Institute Genomics Platform"/>
            <consortium name="The Broad Institute Genome Sequencing Center for Infectious Disease"/>
            <person name="Wu L."/>
            <person name="Ma J."/>
        </authorList>
    </citation>
    <scope>NUCLEOTIDE SEQUENCE [LARGE SCALE GENOMIC DNA]</scope>
    <source>
        <strain evidence="3">IBRC 10765</strain>
    </source>
</reference>
<dbReference type="SUPFAM" id="SSF46785">
    <property type="entry name" value="Winged helix' DNA-binding domain"/>
    <property type="match status" value="1"/>
</dbReference>
<protein>
    <submittedName>
        <fullName evidence="2">MarR family winged helix-turn-helix transcriptional regulator</fullName>
    </submittedName>
</protein>
<dbReference type="Proteomes" id="UP001595617">
    <property type="component" value="Unassembled WGS sequence"/>
</dbReference>
<dbReference type="InterPro" id="IPR036388">
    <property type="entry name" value="WH-like_DNA-bd_sf"/>
</dbReference>
<feature type="domain" description="HTH marR-type" evidence="1">
    <location>
        <begin position="18"/>
        <end position="150"/>
    </location>
</feature>
<dbReference type="PRINTS" id="PR00598">
    <property type="entry name" value="HTHMARR"/>
</dbReference>